<dbReference type="Proteomes" id="UP000017184">
    <property type="component" value="Chromosome"/>
</dbReference>
<dbReference type="PATRIC" id="fig|946483.4.peg.394"/>
<dbReference type="PANTHER" id="PTHR11620">
    <property type="entry name" value="60S RIBOSOMAL PROTEIN L23A"/>
    <property type="match status" value="1"/>
</dbReference>
<accession>U5N4T6</accession>
<dbReference type="GO" id="GO:0006412">
    <property type="term" value="P:translation"/>
    <property type="evidence" value="ECO:0007669"/>
    <property type="project" value="UniProtKB-UniRule"/>
</dbReference>
<dbReference type="Pfam" id="PF00276">
    <property type="entry name" value="Ribosomal_L23"/>
    <property type="match status" value="1"/>
</dbReference>
<evidence type="ECO:0000256" key="4">
    <source>
        <dbReference type="ARBA" id="ARBA00022980"/>
    </source>
</evidence>
<comment type="similarity">
    <text evidence="1 6 7">Belongs to the universal ribosomal protein uL23 family.</text>
</comment>
<evidence type="ECO:0000256" key="6">
    <source>
        <dbReference type="HAMAP-Rule" id="MF_01369"/>
    </source>
</evidence>
<dbReference type="FunFam" id="3.30.70.330:FF:000001">
    <property type="entry name" value="50S ribosomal protein L23"/>
    <property type="match status" value="1"/>
</dbReference>
<dbReference type="GO" id="GO:1990904">
    <property type="term" value="C:ribonucleoprotein complex"/>
    <property type="evidence" value="ECO:0007669"/>
    <property type="project" value="UniProtKB-KW"/>
</dbReference>
<dbReference type="InterPro" id="IPR012677">
    <property type="entry name" value="Nucleotide-bd_a/b_plait_sf"/>
</dbReference>
<dbReference type="PROSITE" id="PS00050">
    <property type="entry name" value="RIBOSOMAL_L23"/>
    <property type="match status" value="1"/>
</dbReference>
<comment type="function">
    <text evidence="6">One of the early assembly proteins it binds 23S rRNA. One of the proteins that surrounds the polypeptide exit tunnel on the outside of the ribosome. Forms the main docking site for trigger factor binding to the ribosome.</text>
</comment>
<dbReference type="AlphaFoldDB" id="U5N4T6"/>
<dbReference type="NCBIfam" id="NF004363">
    <property type="entry name" value="PRK05738.2-4"/>
    <property type="match status" value="1"/>
</dbReference>
<keyword evidence="9" id="KW-1185">Reference proteome</keyword>
<evidence type="ECO:0000256" key="3">
    <source>
        <dbReference type="ARBA" id="ARBA00022884"/>
    </source>
</evidence>
<gene>
    <name evidence="6 8" type="primary">rplW</name>
    <name evidence="8" type="ORF">Cenrod_0388</name>
</gene>
<proteinExistence type="inferred from homology"/>
<dbReference type="eggNOG" id="COG0089">
    <property type="taxonomic scope" value="Bacteria"/>
</dbReference>
<dbReference type="GO" id="GO:0005840">
    <property type="term" value="C:ribosome"/>
    <property type="evidence" value="ECO:0007669"/>
    <property type="project" value="UniProtKB-KW"/>
</dbReference>
<dbReference type="OrthoDB" id="9793353at2"/>
<dbReference type="HOGENOM" id="CLU_037562_3_1_4"/>
<sequence length="108" mass="12187">MNPRNIHRSSSQDRLMQVLIEPWVTEKATNCATQQNTYIFRVLRDATKLEVKAAVELLLSVQVTRVTVANVRGKLKRRGNQIGRRAKTRKAFVTLAPGNVLHHVEGVS</sequence>
<evidence type="ECO:0000313" key="8">
    <source>
        <dbReference type="EMBL" id="AGX86511.1"/>
    </source>
</evidence>
<evidence type="ECO:0000256" key="2">
    <source>
        <dbReference type="ARBA" id="ARBA00022730"/>
    </source>
</evidence>
<evidence type="ECO:0000256" key="5">
    <source>
        <dbReference type="ARBA" id="ARBA00023274"/>
    </source>
</evidence>
<keyword evidence="2 6" id="KW-0699">rRNA-binding</keyword>
<dbReference type="Gene3D" id="3.30.70.330">
    <property type="match status" value="1"/>
</dbReference>
<dbReference type="GO" id="GO:0019843">
    <property type="term" value="F:rRNA binding"/>
    <property type="evidence" value="ECO:0007669"/>
    <property type="project" value="UniProtKB-UniRule"/>
</dbReference>
<keyword evidence="4 6" id="KW-0689">Ribosomal protein</keyword>
<reference evidence="8 9" key="1">
    <citation type="journal article" date="2013" name="Genome Biol.">
        <title>Genomic analysis reveals key aspects of prokaryotic symbiosis in the phototrophic consortium "Chlorochromatium aggregatum".</title>
        <authorList>
            <person name="Liu Z."/>
            <person name="Muller J."/>
            <person name="Li T."/>
            <person name="Alvey R.M."/>
            <person name="Vogl K."/>
            <person name="Frigaard N.U."/>
            <person name="Rockwell N.C."/>
            <person name="Boyd E.S."/>
            <person name="Tomsho L.P."/>
            <person name="Schuster S.C."/>
            <person name="Henke P."/>
            <person name="Rohde M."/>
            <person name="Overmann J."/>
            <person name="Bryant D.A."/>
        </authorList>
    </citation>
    <scope>NUCLEOTIDE SEQUENCE [LARGE SCALE GENOMIC DNA]</scope>
    <source>
        <strain evidence="8">CR</strain>
    </source>
</reference>
<dbReference type="KEGG" id="cbx:Cenrod_0388"/>
<evidence type="ECO:0000313" key="9">
    <source>
        <dbReference type="Proteomes" id="UP000017184"/>
    </source>
</evidence>
<dbReference type="GO" id="GO:0003735">
    <property type="term" value="F:structural constituent of ribosome"/>
    <property type="evidence" value="ECO:0007669"/>
    <property type="project" value="InterPro"/>
</dbReference>
<comment type="subunit">
    <text evidence="6">Part of the 50S ribosomal subunit. Contacts protein L29, and trigger factor when it is bound to the ribosome.</text>
</comment>
<evidence type="ECO:0000256" key="1">
    <source>
        <dbReference type="ARBA" id="ARBA00006700"/>
    </source>
</evidence>
<dbReference type="InterPro" id="IPR012678">
    <property type="entry name" value="Ribosomal_uL23/eL15/eS24_sf"/>
</dbReference>
<protein>
    <recommendedName>
        <fullName evidence="6">Large ribosomal subunit protein uL23</fullName>
    </recommendedName>
</protein>
<dbReference type="SUPFAM" id="SSF54189">
    <property type="entry name" value="Ribosomal proteins S24e, L23 and L15e"/>
    <property type="match status" value="1"/>
</dbReference>
<dbReference type="HAMAP" id="MF_01369_B">
    <property type="entry name" value="Ribosomal_uL23_B"/>
    <property type="match status" value="1"/>
</dbReference>
<dbReference type="InterPro" id="IPR001014">
    <property type="entry name" value="Ribosomal_uL23_CS"/>
</dbReference>
<dbReference type="EMBL" id="CP004885">
    <property type="protein sequence ID" value="AGX86511.1"/>
    <property type="molecule type" value="Genomic_DNA"/>
</dbReference>
<dbReference type="InterPro" id="IPR013025">
    <property type="entry name" value="Ribosomal_uL23-like"/>
</dbReference>
<keyword evidence="5 6" id="KW-0687">Ribonucleoprotein</keyword>
<keyword evidence="3 6" id="KW-0694">RNA-binding</keyword>
<dbReference type="STRING" id="946483.Cenrod_0388"/>
<name>U5N4T6_9BURK</name>
<evidence type="ECO:0000256" key="7">
    <source>
        <dbReference type="RuleBase" id="RU003934"/>
    </source>
</evidence>
<dbReference type="RefSeq" id="WP_022771332.1">
    <property type="nucleotide sequence ID" value="NC_022576.1"/>
</dbReference>
<organism evidence="8 9">
    <name type="scientific">Candidatus Symbiobacter mobilis CR</name>
    <dbReference type="NCBI Taxonomy" id="946483"/>
    <lineage>
        <taxon>Bacteria</taxon>
        <taxon>Pseudomonadati</taxon>
        <taxon>Pseudomonadota</taxon>
        <taxon>Betaproteobacteria</taxon>
        <taxon>Burkholderiales</taxon>
        <taxon>Comamonadaceae</taxon>
    </lineage>
</organism>
<dbReference type="NCBIfam" id="NF004359">
    <property type="entry name" value="PRK05738.1-3"/>
    <property type="match status" value="1"/>
</dbReference>